<keyword evidence="1" id="KW-1133">Transmembrane helix</keyword>
<reference evidence="2" key="1">
    <citation type="submission" date="2019-08" db="EMBL/GenBank/DDBJ databases">
        <authorList>
            <person name="Kucharzyk K."/>
            <person name="Murdoch R.W."/>
            <person name="Higgins S."/>
            <person name="Loffler F."/>
        </authorList>
    </citation>
    <scope>NUCLEOTIDE SEQUENCE</scope>
</reference>
<feature type="transmembrane region" description="Helical" evidence="1">
    <location>
        <begin position="98"/>
        <end position="117"/>
    </location>
</feature>
<comment type="caution">
    <text evidence="2">The sequence shown here is derived from an EMBL/GenBank/DDBJ whole genome shotgun (WGS) entry which is preliminary data.</text>
</comment>
<protein>
    <recommendedName>
        <fullName evidence="3">EamA domain-containing protein</fullName>
    </recommendedName>
</protein>
<evidence type="ECO:0000313" key="2">
    <source>
        <dbReference type="EMBL" id="MPN47169.1"/>
    </source>
</evidence>
<keyword evidence="1" id="KW-0472">Membrane</keyword>
<dbReference type="AlphaFoldDB" id="A0A645I9R7"/>
<feature type="transmembrane region" description="Helical" evidence="1">
    <location>
        <begin position="124"/>
        <end position="141"/>
    </location>
</feature>
<proteinExistence type="predicted"/>
<gene>
    <name evidence="2" type="ORF">SDC9_194770</name>
</gene>
<evidence type="ECO:0000256" key="1">
    <source>
        <dbReference type="SAM" id="Phobius"/>
    </source>
</evidence>
<dbReference type="EMBL" id="VSSQ01108465">
    <property type="protein sequence ID" value="MPN47169.1"/>
    <property type="molecule type" value="Genomic_DNA"/>
</dbReference>
<accession>A0A645I9R7</accession>
<evidence type="ECO:0008006" key="3">
    <source>
        <dbReference type="Google" id="ProtNLM"/>
    </source>
</evidence>
<organism evidence="2">
    <name type="scientific">bioreactor metagenome</name>
    <dbReference type="NCBI Taxonomy" id="1076179"/>
    <lineage>
        <taxon>unclassified sequences</taxon>
        <taxon>metagenomes</taxon>
        <taxon>ecological metagenomes</taxon>
    </lineage>
</organism>
<dbReference type="Gene3D" id="1.10.3730.20">
    <property type="match status" value="1"/>
</dbReference>
<keyword evidence="1" id="KW-0812">Transmembrane</keyword>
<name>A0A645I9R7_9ZZZZ</name>
<feature type="transmembrane region" description="Helical" evidence="1">
    <location>
        <begin position="72"/>
        <end position="92"/>
    </location>
</feature>
<sequence>MMLAASLMRAGMGLSYRYGFLHGADCAWVVIVNSWFWIGGGALYALRRDPSMNHAADTGEEARTARRKLWQYGLLSGVLVAGIVLSMAASLAAGAASVVLPIAQMSFLLTSGLSVWLLKEKWTLLKLGALTSGVAAILLLSW</sequence>
<feature type="transmembrane region" description="Helical" evidence="1">
    <location>
        <begin position="20"/>
        <end position="46"/>
    </location>
</feature>